<gene>
    <name evidence="1" type="ORF">AXG93_4573s1000</name>
</gene>
<sequence>MSYAFPYQTKPSPSLEKWVPKIVNKCDGLPLTLEVIGKYLKTKVSESIWMQCFQALDEAEDVVGLDKKLWAQLKVSYDRLGSQEKEIFLDAASFFSNSTWNLREAKACWRVLYGYEDIQWQTLVDLSLVYDVIEEENIQMHEQLRSLGIRLASGWGTGGRCRTWTHKNVPSRFNSSNYNDRIAEGQFYSNDPGSSSTGMGTHIERLVGNLSPSIIANIRTKLSNTWFLLSL</sequence>
<accession>A0A176WL42</accession>
<dbReference type="Proteomes" id="UP000077202">
    <property type="component" value="Unassembled WGS sequence"/>
</dbReference>
<evidence type="ECO:0000313" key="1">
    <source>
        <dbReference type="EMBL" id="OAE33759.1"/>
    </source>
</evidence>
<protein>
    <submittedName>
        <fullName evidence="1">Uncharacterized protein</fullName>
    </submittedName>
</protein>
<organism evidence="1 2">
    <name type="scientific">Marchantia polymorpha subsp. ruderalis</name>
    <dbReference type="NCBI Taxonomy" id="1480154"/>
    <lineage>
        <taxon>Eukaryota</taxon>
        <taxon>Viridiplantae</taxon>
        <taxon>Streptophyta</taxon>
        <taxon>Embryophyta</taxon>
        <taxon>Marchantiophyta</taxon>
        <taxon>Marchantiopsida</taxon>
        <taxon>Marchantiidae</taxon>
        <taxon>Marchantiales</taxon>
        <taxon>Marchantiaceae</taxon>
        <taxon>Marchantia</taxon>
    </lineage>
</organism>
<evidence type="ECO:0000313" key="2">
    <source>
        <dbReference type="Proteomes" id="UP000077202"/>
    </source>
</evidence>
<dbReference type="PANTHER" id="PTHR11017">
    <property type="entry name" value="LEUCINE-RICH REPEAT-CONTAINING PROTEIN"/>
    <property type="match status" value="1"/>
</dbReference>
<comment type="caution">
    <text evidence="1">The sequence shown here is derived from an EMBL/GenBank/DDBJ whole genome shotgun (WGS) entry which is preliminary data.</text>
</comment>
<keyword evidence="2" id="KW-1185">Reference proteome</keyword>
<dbReference type="InterPro" id="IPR044974">
    <property type="entry name" value="Disease_R_plants"/>
</dbReference>
<name>A0A176WL42_MARPO</name>
<dbReference type="InterPro" id="IPR027417">
    <property type="entry name" value="P-loop_NTPase"/>
</dbReference>
<proteinExistence type="predicted"/>
<dbReference type="EMBL" id="LVLJ01000562">
    <property type="protein sequence ID" value="OAE33759.1"/>
    <property type="molecule type" value="Genomic_DNA"/>
</dbReference>
<dbReference type="Gene3D" id="1.10.8.430">
    <property type="entry name" value="Helical domain of apoptotic protease-activating factors"/>
    <property type="match status" value="1"/>
</dbReference>
<dbReference type="SUPFAM" id="SSF52540">
    <property type="entry name" value="P-loop containing nucleoside triphosphate hydrolases"/>
    <property type="match status" value="1"/>
</dbReference>
<dbReference type="AlphaFoldDB" id="A0A176WL42"/>
<dbReference type="InterPro" id="IPR042197">
    <property type="entry name" value="Apaf_helical"/>
</dbReference>
<reference evidence="1" key="1">
    <citation type="submission" date="2016-03" db="EMBL/GenBank/DDBJ databases">
        <title>Mechanisms controlling the formation of the plant cell surface in tip-growing cells are functionally conserved among land plants.</title>
        <authorList>
            <person name="Honkanen S."/>
            <person name="Jones V.A."/>
            <person name="Morieri G."/>
            <person name="Champion C."/>
            <person name="Hetherington A.J."/>
            <person name="Kelly S."/>
            <person name="Saint-Marcoux D."/>
            <person name="Proust H."/>
            <person name="Prescott H."/>
            <person name="Dolan L."/>
        </authorList>
    </citation>
    <scope>NUCLEOTIDE SEQUENCE [LARGE SCALE GENOMIC DNA]</scope>
    <source>
        <tissue evidence="1">Whole gametophyte</tissue>
    </source>
</reference>
<dbReference type="GO" id="GO:0043531">
    <property type="term" value="F:ADP binding"/>
    <property type="evidence" value="ECO:0007669"/>
    <property type="project" value="InterPro"/>
</dbReference>
<dbReference type="PANTHER" id="PTHR11017:SF385">
    <property type="entry name" value="DISEASE RESISTANCE PROTEIN (TIR-NBS-LRR CLASS)-RELATED"/>
    <property type="match status" value="1"/>
</dbReference>
<dbReference type="GO" id="GO:0006952">
    <property type="term" value="P:defense response"/>
    <property type="evidence" value="ECO:0007669"/>
    <property type="project" value="InterPro"/>
</dbReference>